<sequence length="432" mass="47873">MGANKKRAKRSEADENSLSAGPGAVVEERRVLLLRHGESEANASGEDVPDALLTPDGVSQASSWSRSAPGAGSQIGLLGAQVALVSPLRRAVQTACLAFEGLPVPLELCRTAREMWWTDRQNTPGTAAELCSLLAKLPRGSEVQDLEDARVPAHDEPKSEVITRLADLEPAEAVATVKLSALVDSFQTMPPPSFPEIVFLGWSNVGKSSLVNSLLHRKALAPVSVMPGKTTQFHFYALNEERALFPRMTLVDVPGLGAAMTEHAQMGHWKRTLLKYLKQRGPMLRTVFHLISCEVLLLKGGPSSLDTEILRMASRLQPDYTIVLTKVDLLEQQSDVRRVVQLISELISKYRLKAQIIPSSVKSCRGRDILWKRLWKAVDPDEAWRWQTAPNDLAEAKQRMDEMAEAGDWEQLVESVDWAKKKRLSDFWEYGV</sequence>
<dbReference type="SUPFAM" id="SSF53254">
    <property type="entry name" value="Phosphoglycerate mutase-like"/>
    <property type="match status" value="1"/>
</dbReference>
<keyword evidence="1" id="KW-0479">Metal-binding</keyword>
<keyword evidence="3" id="KW-0460">Magnesium</keyword>
<dbReference type="InterPro" id="IPR027417">
    <property type="entry name" value="P-loop_NTPase"/>
</dbReference>
<keyword evidence="8" id="KW-1185">Reference proteome</keyword>
<dbReference type="Gene3D" id="3.40.50.300">
    <property type="entry name" value="P-loop containing nucleotide triphosphate hydrolases"/>
    <property type="match status" value="1"/>
</dbReference>
<dbReference type="GO" id="GO:0005525">
    <property type="term" value="F:GTP binding"/>
    <property type="evidence" value="ECO:0007669"/>
    <property type="project" value="UniProtKB-KW"/>
</dbReference>
<evidence type="ECO:0000256" key="5">
    <source>
        <dbReference type="SAM" id="MobiDB-lite"/>
    </source>
</evidence>
<gene>
    <name evidence="7" type="ORF">PGLA1383_LOCUS41123</name>
</gene>
<evidence type="ECO:0000256" key="4">
    <source>
        <dbReference type="ARBA" id="ARBA00023134"/>
    </source>
</evidence>
<accession>A0A813GFU2</accession>
<dbReference type="Pfam" id="PF01926">
    <property type="entry name" value="MMR_HSR1"/>
    <property type="match status" value="1"/>
</dbReference>
<dbReference type="CDD" id="cd07067">
    <property type="entry name" value="HP_PGM_like"/>
    <property type="match status" value="1"/>
</dbReference>
<dbReference type="Proteomes" id="UP000654075">
    <property type="component" value="Unassembled WGS sequence"/>
</dbReference>
<dbReference type="InterPro" id="IPR029033">
    <property type="entry name" value="His_PPase_superfam"/>
</dbReference>
<keyword evidence="4" id="KW-0342">GTP-binding</keyword>
<feature type="non-terminal residue" evidence="7">
    <location>
        <position position="1"/>
    </location>
</feature>
<evidence type="ECO:0000256" key="1">
    <source>
        <dbReference type="ARBA" id="ARBA00022723"/>
    </source>
</evidence>
<dbReference type="Pfam" id="PF00300">
    <property type="entry name" value="His_Phos_1"/>
    <property type="match status" value="1"/>
</dbReference>
<dbReference type="EMBL" id="CAJNNV010028263">
    <property type="protein sequence ID" value="CAE8623921.1"/>
    <property type="molecule type" value="Genomic_DNA"/>
</dbReference>
<dbReference type="InterPro" id="IPR013078">
    <property type="entry name" value="His_Pase_superF_clade-1"/>
</dbReference>
<dbReference type="SUPFAM" id="SSF52540">
    <property type="entry name" value="P-loop containing nucleoside triphosphate hydrolases"/>
    <property type="match status" value="1"/>
</dbReference>
<dbReference type="InterPro" id="IPR001345">
    <property type="entry name" value="PG/BPGM_mutase_AS"/>
</dbReference>
<dbReference type="PROSITE" id="PS51706">
    <property type="entry name" value="G_ENGB"/>
    <property type="match status" value="1"/>
</dbReference>
<protein>
    <recommendedName>
        <fullName evidence="6">EngB-type G domain-containing protein</fullName>
    </recommendedName>
</protein>
<dbReference type="SMART" id="SM00855">
    <property type="entry name" value="PGAM"/>
    <property type="match status" value="1"/>
</dbReference>
<name>A0A813GFU2_POLGL</name>
<dbReference type="InterPro" id="IPR030393">
    <property type="entry name" value="G_ENGB_dom"/>
</dbReference>
<dbReference type="AlphaFoldDB" id="A0A813GFU2"/>
<feature type="domain" description="EngB-type G" evidence="6">
    <location>
        <begin position="193"/>
        <end position="380"/>
    </location>
</feature>
<feature type="region of interest" description="Disordered" evidence="5">
    <location>
        <begin position="1"/>
        <end position="22"/>
    </location>
</feature>
<dbReference type="GO" id="GO:0003824">
    <property type="term" value="F:catalytic activity"/>
    <property type="evidence" value="ECO:0007669"/>
    <property type="project" value="InterPro"/>
</dbReference>
<dbReference type="PROSITE" id="PS00175">
    <property type="entry name" value="PG_MUTASE"/>
    <property type="match status" value="1"/>
</dbReference>
<dbReference type="OrthoDB" id="391988at2759"/>
<dbReference type="Gene3D" id="3.40.50.1240">
    <property type="entry name" value="Phosphoglycerate mutase-like"/>
    <property type="match status" value="1"/>
</dbReference>
<dbReference type="PANTHER" id="PTHR11649">
    <property type="entry name" value="MSS1/TRME-RELATED GTP-BINDING PROTEIN"/>
    <property type="match status" value="1"/>
</dbReference>
<dbReference type="PANTHER" id="PTHR11649:SF13">
    <property type="entry name" value="ENGB-TYPE G DOMAIN-CONTAINING PROTEIN"/>
    <property type="match status" value="1"/>
</dbReference>
<reference evidence="7" key="1">
    <citation type="submission" date="2021-02" db="EMBL/GenBank/DDBJ databases">
        <authorList>
            <person name="Dougan E. K."/>
            <person name="Rhodes N."/>
            <person name="Thang M."/>
            <person name="Chan C."/>
        </authorList>
    </citation>
    <scope>NUCLEOTIDE SEQUENCE</scope>
</reference>
<comment type="caution">
    <text evidence="7">The sequence shown here is derived from an EMBL/GenBank/DDBJ whole genome shotgun (WGS) entry which is preliminary data.</text>
</comment>
<evidence type="ECO:0000256" key="2">
    <source>
        <dbReference type="ARBA" id="ARBA00022741"/>
    </source>
</evidence>
<proteinExistence type="predicted"/>
<feature type="non-terminal residue" evidence="7">
    <location>
        <position position="432"/>
    </location>
</feature>
<evidence type="ECO:0000259" key="6">
    <source>
        <dbReference type="PROSITE" id="PS51706"/>
    </source>
</evidence>
<dbReference type="InterPro" id="IPR006073">
    <property type="entry name" value="GTP-bd"/>
</dbReference>
<evidence type="ECO:0000313" key="8">
    <source>
        <dbReference type="Proteomes" id="UP000654075"/>
    </source>
</evidence>
<organism evidence="7 8">
    <name type="scientific">Polarella glacialis</name>
    <name type="common">Dinoflagellate</name>
    <dbReference type="NCBI Taxonomy" id="89957"/>
    <lineage>
        <taxon>Eukaryota</taxon>
        <taxon>Sar</taxon>
        <taxon>Alveolata</taxon>
        <taxon>Dinophyceae</taxon>
        <taxon>Suessiales</taxon>
        <taxon>Suessiaceae</taxon>
        <taxon>Polarella</taxon>
    </lineage>
</organism>
<evidence type="ECO:0000313" key="7">
    <source>
        <dbReference type="EMBL" id="CAE8623921.1"/>
    </source>
</evidence>
<dbReference type="GO" id="GO:0046872">
    <property type="term" value="F:metal ion binding"/>
    <property type="evidence" value="ECO:0007669"/>
    <property type="project" value="UniProtKB-KW"/>
</dbReference>
<keyword evidence="2" id="KW-0547">Nucleotide-binding</keyword>
<evidence type="ECO:0000256" key="3">
    <source>
        <dbReference type="ARBA" id="ARBA00022842"/>
    </source>
</evidence>